<name>A0A5R8P819_9NOCA</name>
<feature type="compositionally biased region" description="Basic and acidic residues" evidence="2">
    <location>
        <begin position="11"/>
        <end position="26"/>
    </location>
</feature>
<dbReference type="PANTHER" id="PTHR43459">
    <property type="entry name" value="ENOYL-COA HYDRATASE"/>
    <property type="match status" value="1"/>
</dbReference>
<keyword evidence="3" id="KW-0413">Isomerase</keyword>
<dbReference type="Proteomes" id="UP000308349">
    <property type="component" value="Unassembled WGS sequence"/>
</dbReference>
<sequence>MNDENSATGDARPHEHDGTVDVERDGPVLRLTLDRAQRRNALSRPMIDTLVQSLTAAATDDELRVIHLRGAGGDFCSGVDWMATNAEGRRPRAGDLVRRIPHTAHRVVELVHTIHLPVVCTVDGWAAGLGCALAIAADFTLADGEATFWMPFLSRGFTPDSGSTWLLPRLAGLARAKRMLLLGEKVTGADAAHWGLIHDACDGHDLARRSSELVTQLASSPTVAVGLAKDAIHRNLHTGLRNAMDLELYALELACRTADFKEGLDAFRNRRTPDFRGR</sequence>
<dbReference type="InterPro" id="IPR014748">
    <property type="entry name" value="Enoyl-CoA_hydra_C"/>
</dbReference>
<comment type="similarity">
    <text evidence="1">Belongs to the enoyl-CoA hydratase/isomerase family.</text>
</comment>
<protein>
    <submittedName>
        <fullName evidence="3">Enoyl-CoA hydratase/isomerase family protein</fullName>
    </submittedName>
</protein>
<dbReference type="RefSeq" id="WP_138458395.1">
    <property type="nucleotide sequence ID" value="NZ_VBUU01000035.1"/>
</dbReference>
<accession>A0A5R8P819</accession>
<evidence type="ECO:0000313" key="3">
    <source>
        <dbReference type="EMBL" id="TLF98274.1"/>
    </source>
</evidence>
<evidence type="ECO:0000256" key="2">
    <source>
        <dbReference type="SAM" id="MobiDB-lite"/>
    </source>
</evidence>
<dbReference type="Gene3D" id="3.90.226.10">
    <property type="entry name" value="2-enoyl-CoA Hydratase, Chain A, domain 1"/>
    <property type="match status" value="1"/>
</dbReference>
<gene>
    <name evidence="3" type="ORF">FEK35_25600</name>
</gene>
<feature type="region of interest" description="Disordered" evidence="2">
    <location>
        <begin position="1"/>
        <end position="26"/>
    </location>
</feature>
<organism evidence="3 4">
    <name type="scientific">Nocardia cyriacigeorgica</name>
    <dbReference type="NCBI Taxonomy" id="135487"/>
    <lineage>
        <taxon>Bacteria</taxon>
        <taxon>Bacillati</taxon>
        <taxon>Actinomycetota</taxon>
        <taxon>Actinomycetes</taxon>
        <taxon>Mycobacteriales</taxon>
        <taxon>Nocardiaceae</taxon>
        <taxon>Nocardia</taxon>
    </lineage>
</organism>
<dbReference type="InterPro" id="IPR029045">
    <property type="entry name" value="ClpP/crotonase-like_dom_sf"/>
</dbReference>
<dbReference type="CDD" id="cd06558">
    <property type="entry name" value="crotonase-like"/>
    <property type="match status" value="1"/>
</dbReference>
<evidence type="ECO:0000256" key="1">
    <source>
        <dbReference type="ARBA" id="ARBA00005254"/>
    </source>
</evidence>
<evidence type="ECO:0000313" key="4">
    <source>
        <dbReference type="Proteomes" id="UP000308349"/>
    </source>
</evidence>
<dbReference type="Gene3D" id="1.10.12.10">
    <property type="entry name" value="Lyase 2-enoyl-coa Hydratase, Chain A, domain 2"/>
    <property type="match status" value="1"/>
</dbReference>
<comment type="caution">
    <text evidence="3">The sequence shown here is derived from an EMBL/GenBank/DDBJ whole genome shotgun (WGS) entry which is preliminary data.</text>
</comment>
<proteinExistence type="inferred from homology"/>
<dbReference type="PANTHER" id="PTHR43459:SF1">
    <property type="entry name" value="EG:BACN32G11.4 PROTEIN"/>
    <property type="match status" value="1"/>
</dbReference>
<dbReference type="AlphaFoldDB" id="A0A5R8P819"/>
<dbReference type="SUPFAM" id="SSF52096">
    <property type="entry name" value="ClpP/crotonase"/>
    <property type="match status" value="1"/>
</dbReference>
<dbReference type="InterPro" id="IPR001753">
    <property type="entry name" value="Enoyl-CoA_hydra/iso"/>
</dbReference>
<dbReference type="EMBL" id="VBUU01000035">
    <property type="protein sequence ID" value="TLF98274.1"/>
    <property type="molecule type" value="Genomic_DNA"/>
</dbReference>
<dbReference type="Pfam" id="PF00378">
    <property type="entry name" value="ECH_1"/>
    <property type="match status" value="1"/>
</dbReference>
<reference evidence="3 4" key="1">
    <citation type="submission" date="2019-05" db="EMBL/GenBank/DDBJ databases">
        <title>Genomes sequences of two Nocardia cyriacigeorgica environmental isolates, type strains Nocardia asteroides ATCC 19247 and Nocardia cyriacigeorgica DSM 44484.</title>
        <authorList>
            <person name="Vautrin F."/>
            <person name="Bergeron E."/>
            <person name="Dubost A."/>
            <person name="Abrouk D."/>
            <person name="Rodriguez Nava V."/>
            <person name="Pujic P."/>
        </authorList>
    </citation>
    <scope>NUCLEOTIDE SEQUENCE [LARGE SCALE GENOMIC DNA]</scope>
    <source>
        <strain evidence="3 4">EML 1456</strain>
    </source>
</reference>
<dbReference type="GO" id="GO:0016853">
    <property type="term" value="F:isomerase activity"/>
    <property type="evidence" value="ECO:0007669"/>
    <property type="project" value="UniProtKB-KW"/>
</dbReference>
<dbReference type="OrthoDB" id="8452484at2"/>